<dbReference type="PANTHER" id="PTHR21505:SF12">
    <property type="entry name" value="MADF DOMAIN-CONTAINING PROTEIN-RELATED"/>
    <property type="match status" value="1"/>
</dbReference>
<dbReference type="PANTHER" id="PTHR21505">
    <property type="entry name" value="MADF DOMAIN-CONTAINING PROTEIN-RELATED"/>
    <property type="match status" value="1"/>
</dbReference>
<dbReference type="Proteomes" id="UP001152799">
    <property type="component" value="Chromosome 5"/>
</dbReference>
<protein>
    <submittedName>
        <fullName evidence="2">Uncharacterized protein</fullName>
    </submittedName>
</protein>
<dbReference type="OrthoDB" id="6751518at2759"/>
<feature type="compositionally biased region" description="Low complexity" evidence="1">
    <location>
        <begin position="131"/>
        <end position="144"/>
    </location>
</feature>
<dbReference type="AlphaFoldDB" id="A0A9N9MRP4"/>
<accession>A0A9N9MRP4</accession>
<feature type="region of interest" description="Disordered" evidence="1">
    <location>
        <begin position="131"/>
        <end position="155"/>
    </location>
</feature>
<evidence type="ECO:0000313" key="2">
    <source>
        <dbReference type="EMBL" id="CAG9769591.1"/>
    </source>
</evidence>
<keyword evidence="3" id="KW-1185">Reference proteome</keyword>
<reference evidence="2" key="1">
    <citation type="submission" date="2022-01" db="EMBL/GenBank/DDBJ databases">
        <authorList>
            <person name="King R."/>
        </authorList>
    </citation>
    <scope>NUCLEOTIDE SEQUENCE</scope>
</reference>
<feature type="region of interest" description="Disordered" evidence="1">
    <location>
        <begin position="185"/>
        <end position="218"/>
    </location>
</feature>
<evidence type="ECO:0000256" key="1">
    <source>
        <dbReference type="SAM" id="MobiDB-lite"/>
    </source>
</evidence>
<sequence>MPTFVEGKALEEEEEARYWKYPKYVFPHHQAGDAKREATNTTKKALAIFVAIFTRDEAETNSERIYSNSSRSSIINPSRYKKKINGLRSQFFNENNKINKSKRSGAGATYVYKPTWWCFDLLQFLSNSSTTRKSSSNLSSQEQSENSRDIDDSEELPDIFFNDNLEVLESEDNVENVPIVSTPQALPSASHFHGESSSQPGYSDKRKKRKINDEEKHQSTMSLLQQASSLLGQETSTEALDHIGNFAQYATTGPALGTDDPDIILSGAAKIKVGLFGVIMVGSELRNIKSPQILNKLKRSISQLLFDAQDEDQNHQF</sequence>
<proteinExistence type="predicted"/>
<name>A0A9N9MRP4_9CUCU</name>
<evidence type="ECO:0000313" key="3">
    <source>
        <dbReference type="Proteomes" id="UP001152799"/>
    </source>
</evidence>
<organism evidence="2 3">
    <name type="scientific">Ceutorhynchus assimilis</name>
    <name type="common">cabbage seed weevil</name>
    <dbReference type="NCBI Taxonomy" id="467358"/>
    <lineage>
        <taxon>Eukaryota</taxon>
        <taxon>Metazoa</taxon>
        <taxon>Ecdysozoa</taxon>
        <taxon>Arthropoda</taxon>
        <taxon>Hexapoda</taxon>
        <taxon>Insecta</taxon>
        <taxon>Pterygota</taxon>
        <taxon>Neoptera</taxon>
        <taxon>Endopterygota</taxon>
        <taxon>Coleoptera</taxon>
        <taxon>Polyphaga</taxon>
        <taxon>Cucujiformia</taxon>
        <taxon>Curculionidae</taxon>
        <taxon>Ceutorhynchinae</taxon>
        <taxon>Ceutorhynchus</taxon>
    </lineage>
</organism>
<dbReference type="EMBL" id="OU892281">
    <property type="protein sequence ID" value="CAG9769591.1"/>
    <property type="molecule type" value="Genomic_DNA"/>
</dbReference>
<gene>
    <name evidence="2" type="ORF">CEUTPL_LOCUS10097</name>
</gene>